<evidence type="ECO:0000313" key="3">
    <source>
        <dbReference type="Proteomes" id="UP000024404"/>
    </source>
</evidence>
<evidence type="ECO:0000259" key="1">
    <source>
        <dbReference type="Pfam" id="PF20412"/>
    </source>
</evidence>
<sequence length="573" mass="64525">MGLYAEWPLIEFFPLNSAQSSLSVFSKKTGNSVAELLLHEIGENLNERMCLKIDTEEQLSWILQVMSYALTLSHSTNKEHEAICVAVRAYCTWLSELSKDPVQAHLPSPMKHDPGNYICILLDSLRMLFVRKNNGSETSVTVTQQAQEMENILRTIAQNLMNCDGKQQDIIWPAILKFLLNATDLLLSGQTCMGWFYLVWTVFSRLNDVTSIMASKITKTLLDVFLCAARLEQIPSPTYWKTLSFLSKRWRHQVNFIENWARKVISLSVIIVQEIYGENYCPITITDEQVKLFVATSKKTTGNDGSLSVLHVCWFQLMHLIGNPASVISFEPRTARAVPSNILSAMMTTGGAMDIDGNPLVEKFDEELTEFTVSSLKRCFFMTSAAVVKLVDVFYGDSRVVISFEESDELMRHWSDLNRSVYEDWLKNQQILSRSSSNSVNAIGDNAALTTAQSAVVISGGNSTGMKNTLSIPGFSKNRATSERSLATSIPVSSCAASFVEEMLREIPKPNSAQFVWHYLQSNKFYKPYIGERQPKLARMLDTFMDWLVQSSLVRPLQFAADVVSAAFHTVYY</sequence>
<evidence type="ECO:0000313" key="2">
    <source>
        <dbReference type="EnsemblMetazoa" id="OVOC10495.1"/>
    </source>
</evidence>
<dbReference type="GO" id="GO:0005096">
    <property type="term" value="F:GTPase activator activity"/>
    <property type="evidence" value="ECO:0007669"/>
    <property type="project" value="InterPro"/>
</dbReference>
<dbReference type="PANTHER" id="PTHR21344">
    <property type="entry name" value="RAL GTPASE-ACTIVATING PROTEIN SUBUNIT BETA"/>
    <property type="match status" value="1"/>
</dbReference>
<dbReference type="OMA" id="RCFFMTS"/>
<dbReference type="EMBL" id="CMVM020000343">
    <property type="status" value="NOT_ANNOTATED_CDS"/>
    <property type="molecule type" value="Genomic_DNA"/>
</dbReference>
<feature type="domain" description="Ral GTPase-activating protein subunit alpha/beta N-terminal" evidence="1">
    <location>
        <begin position="142"/>
        <end position="277"/>
    </location>
</feature>
<name>A0A8R1TJC4_ONCVO</name>
<organism evidence="2 3">
    <name type="scientific">Onchocerca volvulus</name>
    <dbReference type="NCBI Taxonomy" id="6282"/>
    <lineage>
        <taxon>Eukaryota</taxon>
        <taxon>Metazoa</taxon>
        <taxon>Ecdysozoa</taxon>
        <taxon>Nematoda</taxon>
        <taxon>Chromadorea</taxon>
        <taxon>Rhabditida</taxon>
        <taxon>Spirurina</taxon>
        <taxon>Spiruromorpha</taxon>
        <taxon>Filarioidea</taxon>
        <taxon>Onchocercidae</taxon>
        <taxon>Onchocerca</taxon>
    </lineage>
</organism>
<dbReference type="EnsemblMetazoa" id="OVOC10495.1">
    <property type="protein sequence ID" value="OVOC10495.1"/>
    <property type="gene ID" value="WBGene00247304"/>
</dbReference>
<dbReference type="Proteomes" id="UP000024404">
    <property type="component" value="Unassembled WGS sequence"/>
</dbReference>
<dbReference type="AlphaFoldDB" id="A0A8R1TJC4"/>
<keyword evidence="3" id="KW-1185">Reference proteome</keyword>
<accession>A0A8R1TJC4</accession>
<dbReference type="InterPro" id="IPR046859">
    <property type="entry name" value="RGPA/RALGAPB_N"/>
</dbReference>
<protein>
    <recommendedName>
        <fullName evidence="1">Ral GTPase-activating protein subunit alpha/beta N-terminal domain-containing protein</fullName>
    </recommendedName>
</protein>
<reference evidence="3" key="1">
    <citation type="submission" date="2013-10" db="EMBL/GenBank/DDBJ databases">
        <title>Genome sequencing of Onchocerca volvulus.</title>
        <authorList>
            <person name="Cotton J."/>
            <person name="Tsai J."/>
            <person name="Stanley E."/>
            <person name="Tracey A."/>
            <person name="Holroyd N."/>
            <person name="Lustigman S."/>
            <person name="Berriman M."/>
        </authorList>
    </citation>
    <scope>NUCLEOTIDE SEQUENCE</scope>
</reference>
<reference evidence="2" key="2">
    <citation type="submission" date="2022-06" db="UniProtKB">
        <authorList>
            <consortium name="EnsemblMetazoa"/>
        </authorList>
    </citation>
    <scope>IDENTIFICATION</scope>
</reference>
<dbReference type="PANTHER" id="PTHR21344:SF1">
    <property type="entry name" value="RAL GTPASE-ACTIVATING PROTEIN SUBUNIT BETA"/>
    <property type="match status" value="1"/>
</dbReference>
<dbReference type="Pfam" id="PF20412">
    <property type="entry name" value="RALGAPB_N"/>
    <property type="match status" value="1"/>
</dbReference>
<proteinExistence type="predicted"/>
<dbReference type="InterPro" id="IPR039930">
    <property type="entry name" value="RALGAPB"/>
</dbReference>